<dbReference type="InterPro" id="IPR013273">
    <property type="entry name" value="ADAMTS/ADAMTS-like"/>
</dbReference>
<dbReference type="AlphaFoldDB" id="A0A8C4TIA8"/>
<dbReference type="GO" id="GO:0030198">
    <property type="term" value="P:extracellular matrix organization"/>
    <property type="evidence" value="ECO:0007669"/>
    <property type="project" value="InterPro"/>
</dbReference>
<accession>A0A8C4TIA8</accession>
<dbReference type="PRINTS" id="PR01857">
    <property type="entry name" value="ADAMTSFAMILY"/>
</dbReference>
<dbReference type="InterPro" id="IPR050439">
    <property type="entry name" value="ADAMTS_ADAMTS-like"/>
</dbReference>
<dbReference type="PANTHER" id="PTHR13723:SF169">
    <property type="entry name" value="ADAMTS-LIKE PROTEIN 3"/>
    <property type="match status" value="1"/>
</dbReference>
<feature type="disulfide bond" evidence="6">
    <location>
        <begin position="56"/>
        <end position="62"/>
    </location>
</feature>
<keyword evidence="9" id="KW-1185">Reference proteome</keyword>
<dbReference type="FunFam" id="2.20.100.10:FF:000009">
    <property type="entry name" value="ADAMTS-like protein 3 isoform A"/>
    <property type="match status" value="1"/>
</dbReference>
<evidence type="ECO:0000259" key="7">
    <source>
        <dbReference type="Pfam" id="PF19236"/>
    </source>
</evidence>
<evidence type="ECO:0000256" key="2">
    <source>
        <dbReference type="ARBA" id="ARBA00022525"/>
    </source>
</evidence>
<dbReference type="PROSITE" id="PS50092">
    <property type="entry name" value="TSP1"/>
    <property type="match status" value="3"/>
</dbReference>
<dbReference type="PANTHER" id="PTHR13723">
    <property type="entry name" value="ADAMTS A DISINTEGRIN AND METALLOPROTEASE WITH THROMBOSPONDIN MOTIFS PROTEASE"/>
    <property type="match status" value="1"/>
</dbReference>
<dbReference type="InterPro" id="IPR045371">
    <property type="entry name" value="ADAMTS_CR_3"/>
</dbReference>
<evidence type="ECO:0000313" key="8">
    <source>
        <dbReference type="Ensembl" id="ENSECRP00000029745.1"/>
    </source>
</evidence>
<evidence type="ECO:0000256" key="3">
    <source>
        <dbReference type="ARBA" id="ARBA00022729"/>
    </source>
</evidence>
<dbReference type="GeneTree" id="ENSGT00940000158143"/>
<dbReference type="Pfam" id="PF00090">
    <property type="entry name" value="TSP_1"/>
    <property type="match status" value="1"/>
</dbReference>
<dbReference type="Ensembl" id="ENSECRT00000030379.1">
    <property type="protein sequence ID" value="ENSECRP00000029745.1"/>
    <property type="gene ID" value="ENSECRG00000020086.1"/>
</dbReference>
<evidence type="ECO:0000256" key="6">
    <source>
        <dbReference type="PIRSR" id="PIRSR613273-3"/>
    </source>
</evidence>
<keyword evidence="2" id="KW-0964">Secreted</keyword>
<dbReference type="Pfam" id="PF19030">
    <property type="entry name" value="TSP1_ADAMTS"/>
    <property type="match status" value="3"/>
</dbReference>
<reference evidence="8" key="1">
    <citation type="submission" date="2021-06" db="EMBL/GenBank/DDBJ databases">
        <authorList>
            <consortium name="Wellcome Sanger Institute Data Sharing"/>
        </authorList>
    </citation>
    <scope>NUCLEOTIDE SEQUENCE [LARGE SCALE GENOMIC DNA]</scope>
</reference>
<keyword evidence="4" id="KW-0677">Repeat</keyword>
<feature type="disulfide bond" evidence="6">
    <location>
        <begin position="41"/>
        <end position="72"/>
    </location>
</feature>
<keyword evidence="5 6" id="KW-1015">Disulfide bond</keyword>
<comment type="subcellular location">
    <subcellularLocation>
        <location evidence="1">Secreted</location>
    </subcellularLocation>
</comment>
<dbReference type="Pfam" id="PF19236">
    <property type="entry name" value="ADAMTS_CR_3"/>
    <property type="match status" value="1"/>
</dbReference>
<dbReference type="Gene3D" id="2.60.120.830">
    <property type="match status" value="1"/>
</dbReference>
<protein>
    <submittedName>
        <fullName evidence="8">ADAMTS like 3</fullName>
    </submittedName>
</protein>
<evidence type="ECO:0000256" key="5">
    <source>
        <dbReference type="ARBA" id="ARBA00023157"/>
    </source>
</evidence>
<dbReference type="InterPro" id="IPR000884">
    <property type="entry name" value="TSP1_rpt"/>
</dbReference>
<dbReference type="Proteomes" id="UP000694620">
    <property type="component" value="Chromosome 17"/>
</dbReference>
<proteinExistence type="predicted"/>
<dbReference type="FunFam" id="2.20.100.10:FF:000025">
    <property type="entry name" value="ADAMTS like 1"/>
    <property type="match status" value="1"/>
</dbReference>
<dbReference type="SMART" id="SM00209">
    <property type="entry name" value="TSP1"/>
    <property type="match status" value="4"/>
</dbReference>
<name>A0A8C4TIA8_ERPCA</name>
<dbReference type="Gene3D" id="2.20.100.10">
    <property type="entry name" value="Thrombospondin type-1 (TSP1) repeat"/>
    <property type="match status" value="4"/>
</dbReference>
<dbReference type="GO" id="GO:0031012">
    <property type="term" value="C:extracellular matrix"/>
    <property type="evidence" value="ECO:0007669"/>
    <property type="project" value="TreeGrafter"/>
</dbReference>
<gene>
    <name evidence="8" type="primary">ADAMTSL3</name>
</gene>
<dbReference type="InterPro" id="IPR036383">
    <property type="entry name" value="TSP1_rpt_sf"/>
</dbReference>
<sequence>CRCCPMFYIFLNFCHLQTSRTTRSDEDKDLGWDAWGPWSDCSRTCGGGASYSLRRCLNGRNCEGRNIKYKTCSNMECPVESGDFRAQQCSAHNDIKYKGETYEWLPVSNDLVTPCALKCQAKGKNLVVELAPKVLDGTRCKTDSLDMCINGICQAVGCDLQLGSNAKEDNCGVCAGDSSTCRLVRGQTKTHVSPEKAEETAIAVPYGSRNVRITAKGPGHLVIESNTLQGKKEEHTFSSPGSSLIENTNVEFQKGPDRQTLRIQGPLGADFIVKVRYVSPRDTLVQFLYYQPISHQWKETDFFPCTVTCGGGYQLNSAECIDVRLNRVVPDHYCHYYPENKKPKPKLKECNMDPCPASDGYKEIMPYDHFQPLPRWEHNPWTACSVSCGGGIQRRTVICVEETVHSEILQVEEWKCMYTPKPTLMQTCNLFDCPKWVAMEWSQCTVTCGRGLRYRVVLCIDHHGQHTGGCNPQLKPHIKEESKLPWFKQAQELDDIRSASEEPS</sequence>
<feature type="domain" description="ADAMTS/ADAMTS-like cysteine-rich" evidence="7">
    <location>
        <begin position="114"/>
        <end position="181"/>
    </location>
</feature>
<organism evidence="8 9">
    <name type="scientific">Erpetoichthys calabaricus</name>
    <name type="common">Rope fish</name>
    <name type="synonym">Calamoichthys calabaricus</name>
    <dbReference type="NCBI Taxonomy" id="27687"/>
    <lineage>
        <taxon>Eukaryota</taxon>
        <taxon>Metazoa</taxon>
        <taxon>Chordata</taxon>
        <taxon>Craniata</taxon>
        <taxon>Vertebrata</taxon>
        <taxon>Euteleostomi</taxon>
        <taxon>Actinopterygii</taxon>
        <taxon>Polypteriformes</taxon>
        <taxon>Polypteridae</taxon>
        <taxon>Erpetoichthys</taxon>
    </lineage>
</organism>
<keyword evidence="3" id="KW-0732">Signal</keyword>
<dbReference type="SUPFAM" id="SSF82895">
    <property type="entry name" value="TSP-1 type 1 repeat"/>
    <property type="match status" value="4"/>
</dbReference>
<reference evidence="8" key="2">
    <citation type="submission" date="2025-08" db="UniProtKB">
        <authorList>
            <consortium name="Ensembl"/>
        </authorList>
    </citation>
    <scope>IDENTIFICATION</scope>
</reference>
<evidence type="ECO:0000256" key="4">
    <source>
        <dbReference type="ARBA" id="ARBA00022737"/>
    </source>
</evidence>
<reference evidence="8" key="3">
    <citation type="submission" date="2025-09" db="UniProtKB">
        <authorList>
            <consortium name="Ensembl"/>
        </authorList>
    </citation>
    <scope>IDENTIFICATION</scope>
</reference>
<feature type="disulfide bond" evidence="6">
    <location>
        <begin position="45"/>
        <end position="77"/>
    </location>
</feature>
<evidence type="ECO:0000256" key="1">
    <source>
        <dbReference type="ARBA" id="ARBA00004613"/>
    </source>
</evidence>
<dbReference type="GO" id="GO:0005576">
    <property type="term" value="C:extracellular region"/>
    <property type="evidence" value="ECO:0007669"/>
    <property type="project" value="UniProtKB-SubCell"/>
</dbReference>
<evidence type="ECO:0000313" key="9">
    <source>
        <dbReference type="Proteomes" id="UP000694620"/>
    </source>
</evidence>